<evidence type="ECO:0000256" key="4">
    <source>
        <dbReference type="ARBA" id="ARBA00022553"/>
    </source>
</evidence>
<dbReference type="InterPro" id="IPR017441">
    <property type="entry name" value="Protein_kinase_ATP_BS"/>
</dbReference>
<keyword evidence="7 14" id="KW-0418">Kinase</keyword>
<dbReference type="Gene3D" id="1.10.510.10">
    <property type="entry name" value="Transferase(Phosphotransferase) domain 1"/>
    <property type="match status" value="1"/>
</dbReference>
<comment type="similarity">
    <text evidence="1">Belongs to the protein kinase superfamily. CMGC Ser/Thr protein kinase family. MAP kinase subfamily.</text>
</comment>
<comment type="catalytic activity">
    <reaction evidence="9">
        <text>L-threonyl-[protein] + ATP = O-phospho-L-threonyl-[protein] + ADP + H(+)</text>
        <dbReference type="Rhea" id="RHEA:46608"/>
        <dbReference type="Rhea" id="RHEA-COMP:11060"/>
        <dbReference type="Rhea" id="RHEA-COMP:11605"/>
        <dbReference type="ChEBI" id="CHEBI:15378"/>
        <dbReference type="ChEBI" id="CHEBI:30013"/>
        <dbReference type="ChEBI" id="CHEBI:30616"/>
        <dbReference type="ChEBI" id="CHEBI:61977"/>
        <dbReference type="ChEBI" id="CHEBI:456216"/>
        <dbReference type="EC" id="2.7.11.24"/>
    </reaction>
</comment>
<feature type="region of interest" description="Disordered" evidence="12">
    <location>
        <begin position="474"/>
        <end position="582"/>
    </location>
</feature>
<dbReference type="EC" id="2.7.11.24" evidence="2"/>
<dbReference type="SMART" id="SM00220">
    <property type="entry name" value="S_TKc"/>
    <property type="match status" value="1"/>
</dbReference>
<evidence type="ECO:0000256" key="6">
    <source>
        <dbReference type="ARBA" id="ARBA00022741"/>
    </source>
</evidence>
<name>A0AAD8IM79_9APIA</name>
<feature type="compositionally biased region" description="Polar residues" evidence="12">
    <location>
        <begin position="519"/>
        <end position="547"/>
    </location>
</feature>
<dbReference type="Pfam" id="PF00069">
    <property type="entry name" value="Pkinase"/>
    <property type="match status" value="1"/>
</dbReference>
<dbReference type="PROSITE" id="PS01351">
    <property type="entry name" value="MAPK"/>
    <property type="match status" value="1"/>
</dbReference>
<gene>
    <name evidence="14" type="ORF">POM88_016458</name>
</gene>
<dbReference type="FunFam" id="1.10.510.10:FF:000017">
    <property type="entry name" value="Mitogen-activated protein kinase"/>
    <property type="match status" value="1"/>
</dbReference>
<dbReference type="Proteomes" id="UP001237642">
    <property type="component" value="Unassembled WGS sequence"/>
</dbReference>
<feature type="binding site" evidence="11">
    <location>
        <position position="135"/>
    </location>
    <ligand>
        <name>ATP</name>
        <dbReference type="ChEBI" id="CHEBI:30616"/>
    </ligand>
</feature>
<dbReference type="GO" id="GO:0005524">
    <property type="term" value="F:ATP binding"/>
    <property type="evidence" value="ECO:0007669"/>
    <property type="project" value="UniProtKB-UniRule"/>
</dbReference>
<evidence type="ECO:0000256" key="3">
    <source>
        <dbReference type="ARBA" id="ARBA00022527"/>
    </source>
</evidence>
<keyword evidence="4" id="KW-0597">Phosphoprotein</keyword>
<dbReference type="SUPFAM" id="SSF56112">
    <property type="entry name" value="Protein kinase-like (PK-like)"/>
    <property type="match status" value="1"/>
</dbReference>
<dbReference type="Gene3D" id="3.30.200.20">
    <property type="entry name" value="Phosphorylase Kinase, domain 1"/>
    <property type="match status" value="1"/>
</dbReference>
<dbReference type="InterPro" id="IPR000719">
    <property type="entry name" value="Prot_kinase_dom"/>
</dbReference>
<evidence type="ECO:0000256" key="2">
    <source>
        <dbReference type="ARBA" id="ARBA00012411"/>
    </source>
</evidence>
<dbReference type="PANTHER" id="PTHR24055">
    <property type="entry name" value="MITOGEN-ACTIVATED PROTEIN KINASE"/>
    <property type="match status" value="1"/>
</dbReference>
<evidence type="ECO:0000256" key="8">
    <source>
        <dbReference type="ARBA" id="ARBA00022840"/>
    </source>
</evidence>
<reference evidence="14" key="2">
    <citation type="submission" date="2023-05" db="EMBL/GenBank/DDBJ databases">
        <authorList>
            <person name="Schelkunov M.I."/>
        </authorList>
    </citation>
    <scope>NUCLEOTIDE SEQUENCE</scope>
    <source>
        <strain evidence="14">Hsosn_3</strain>
        <tissue evidence="14">Leaf</tissue>
    </source>
</reference>
<dbReference type="GO" id="GO:0004707">
    <property type="term" value="F:MAP kinase activity"/>
    <property type="evidence" value="ECO:0007669"/>
    <property type="project" value="UniProtKB-EC"/>
</dbReference>
<proteinExistence type="inferred from homology"/>
<keyword evidence="3" id="KW-0723">Serine/threonine-protein kinase</keyword>
<comment type="caution">
    <text evidence="14">The sequence shown here is derived from an EMBL/GenBank/DDBJ whole genome shotgun (WGS) entry which is preliminary data.</text>
</comment>
<dbReference type="FunFam" id="3.30.200.20:FF:000046">
    <property type="entry name" value="Mitogen-activated protein kinase"/>
    <property type="match status" value="1"/>
</dbReference>
<evidence type="ECO:0000313" key="14">
    <source>
        <dbReference type="EMBL" id="KAK1388280.1"/>
    </source>
</evidence>
<feature type="compositionally biased region" description="Basic and acidic residues" evidence="12">
    <location>
        <begin position="492"/>
        <end position="504"/>
    </location>
</feature>
<keyword evidence="6 11" id="KW-0547">Nucleotide-binding</keyword>
<feature type="compositionally biased region" description="Basic and acidic residues" evidence="12">
    <location>
        <begin position="569"/>
        <end position="582"/>
    </location>
</feature>
<accession>A0AAD8IM79</accession>
<evidence type="ECO:0000313" key="15">
    <source>
        <dbReference type="Proteomes" id="UP001237642"/>
    </source>
</evidence>
<comment type="catalytic activity">
    <reaction evidence="10">
        <text>L-seryl-[protein] + ATP = O-phospho-L-seryl-[protein] + ADP + H(+)</text>
        <dbReference type="Rhea" id="RHEA:17989"/>
        <dbReference type="Rhea" id="RHEA-COMP:9863"/>
        <dbReference type="Rhea" id="RHEA-COMP:11604"/>
        <dbReference type="ChEBI" id="CHEBI:15378"/>
        <dbReference type="ChEBI" id="CHEBI:29999"/>
        <dbReference type="ChEBI" id="CHEBI:30616"/>
        <dbReference type="ChEBI" id="CHEBI:83421"/>
        <dbReference type="ChEBI" id="CHEBI:456216"/>
        <dbReference type="EC" id="2.7.11.24"/>
    </reaction>
</comment>
<dbReference type="EMBL" id="JAUIZM010000004">
    <property type="protein sequence ID" value="KAK1388280.1"/>
    <property type="molecule type" value="Genomic_DNA"/>
</dbReference>
<reference evidence="14" key="1">
    <citation type="submission" date="2023-02" db="EMBL/GenBank/DDBJ databases">
        <title>Genome of toxic invasive species Heracleum sosnowskyi carries increased number of genes despite the absence of recent whole-genome duplications.</title>
        <authorList>
            <person name="Schelkunov M."/>
            <person name="Shtratnikova V."/>
            <person name="Makarenko M."/>
            <person name="Klepikova A."/>
            <person name="Omelchenko D."/>
            <person name="Novikova G."/>
            <person name="Obukhova E."/>
            <person name="Bogdanov V."/>
            <person name="Penin A."/>
            <person name="Logacheva M."/>
        </authorList>
    </citation>
    <scope>NUCLEOTIDE SEQUENCE</scope>
    <source>
        <strain evidence="14">Hsosn_3</strain>
        <tissue evidence="14">Leaf</tissue>
    </source>
</reference>
<evidence type="ECO:0000259" key="13">
    <source>
        <dbReference type="PROSITE" id="PS50011"/>
    </source>
</evidence>
<keyword evidence="15" id="KW-1185">Reference proteome</keyword>
<evidence type="ECO:0000256" key="9">
    <source>
        <dbReference type="ARBA" id="ARBA00047592"/>
    </source>
</evidence>
<dbReference type="InterPro" id="IPR003527">
    <property type="entry name" value="MAP_kinase_CS"/>
</dbReference>
<dbReference type="PROSITE" id="PS00107">
    <property type="entry name" value="PROTEIN_KINASE_ATP"/>
    <property type="match status" value="1"/>
</dbReference>
<dbReference type="CDD" id="cd07859">
    <property type="entry name" value="STKc_TDY_MAPK"/>
    <property type="match status" value="1"/>
</dbReference>
<keyword evidence="5" id="KW-0808">Transferase</keyword>
<protein>
    <recommendedName>
        <fullName evidence="2">mitogen-activated protein kinase</fullName>
        <ecNumber evidence="2">2.7.11.24</ecNumber>
    </recommendedName>
</protein>
<feature type="region of interest" description="Disordered" evidence="12">
    <location>
        <begin position="18"/>
        <end position="48"/>
    </location>
</feature>
<evidence type="ECO:0000256" key="12">
    <source>
        <dbReference type="SAM" id="MobiDB-lite"/>
    </source>
</evidence>
<dbReference type="InterPro" id="IPR011009">
    <property type="entry name" value="Kinase-like_dom_sf"/>
</dbReference>
<feature type="compositionally biased region" description="Low complexity" evidence="12">
    <location>
        <begin position="549"/>
        <end position="563"/>
    </location>
</feature>
<dbReference type="AlphaFoldDB" id="A0AAD8IM79"/>
<feature type="domain" description="Protein kinase" evidence="13">
    <location>
        <begin position="105"/>
        <end position="396"/>
    </location>
</feature>
<evidence type="ECO:0000256" key="11">
    <source>
        <dbReference type="PROSITE-ProRule" id="PRU10141"/>
    </source>
</evidence>
<dbReference type="PROSITE" id="PS50011">
    <property type="entry name" value="PROTEIN_KINASE_DOM"/>
    <property type="match status" value="1"/>
</dbReference>
<feature type="compositionally biased region" description="Low complexity" evidence="12">
    <location>
        <begin position="19"/>
        <end position="34"/>
    </location>
</feature>
<evidence type="ECO:0000256" key="5">
    <source>
        <dbReference type="ARBA" id="ARBA00022679"/>
    </source>
</evidence>
<dbReference type="InterPro" id="IPR050117">
    <property type="entry name" value="MAPK"/>
</dbReference>
<evidence type="ECO:0000256" key="1">
    <source>
        <dbReference type="ARBA" id="ARBA00008832"/>
    </source>
</evidence>
<evidence type="ECO:0000256" key="10">
    <source>
        <dbReference type="ARBA" id="ARBA00048312"/>
    </source>
</evidence>
<organism evidence="14 15">
    <name type="scientific">Heracleum sosnowskyi</name>
    <dbReference type="NCBI Taxonomy" id="360622"/>
    <lineage>
        <taxon>Eukaryota</taxon>
        <taxon>Viridiplantae</taxon>
        <taxon>Streptophyta</taxon>
        <taxon>Embryophyta</taxon>
        <taxon>Tracheophyta</taxon>
        <taxon>Spermatophyta</taxon>
        <taxon>Magnoliopsida</taxon>
        <taxon>eudicotyledons</taxon>
        <taxon>Gunneridae</taxon>
        <taxon>Pentapetalae</taxon>
        <taxon>asterids</taxon>
        <taxon>campanulids</taxon>
        <taxon>Apiales</taxon>
        <taxon>Apiaceae</taxon>
        <taxon>Apioideae</taxon>
        <taxon>apioid superclade</taxon>
        <taxon>Tordylieae</taxon>
        <taxon>Tordyliinae</taxon>
        <taxon>Heracleum</taxon>
    </lineage>
</organism>
<keyword evidence="8 11" id="KW-0067">ATP-binding</keyword>
<evidence type="ECO:0000256" key="7">
    <source>
        <dbReference type="ARBA" id="ARBA00022777"/>
    </source>
</evidence>
<sequence>MGSNKTFVDGVRRLFQRRSTTSSSSSVNDNNNNDQKNTHLTVNNPGPKLIEKEEEEEGLKIVEDFDFSGLSVIKVPKRVTLVMDSHKKNSLDKEFFTEYGEANRYQIQEVVGKGSYGVVGSAVDTHTGEKVAIKKINDVFDHVSDATRILREIKLLRLLKHPDIVQIKHIMLPPSRREFKDIYVVFELMESDLHQVIRANDDLTPEHHHFFLYQLLRSLKYMHSANVFHRDLKPKNILANSNCKLKICDFGLARVSFNDAPSAIFWTDYVATRWYRAPELCGSFFSKYTPAIDIWSIGCIFAEMLTGKPLFPGKNVVHQLDLMTDLLGTSPPETIARIRNEKARRYLNSMRKKHPVPFSQKFPNADPLALRLLERLLSFDPKDRPSAAEALADPYFQGLANVEREPSTQPISKLEFEFDRRKVEKDDVRELIYREILEYHPQMLQEYLRGGEQTSFMYPSGVDRFKRQFAHLEEHPGKGGKNTPLQRQHASLPRERVPAPKDEANIQESNDLEKRTADSVASTLESPPGQSDGTDNANANDGTNKANYSARSLLKSSSISASKCIGVQPRKEAEEDAPAEKLEEVDGLTKAVASVIV</sequence>